<protein>
    <recommendedName>
        <fullName evidence="3">PWI domain-containing protein</fullName>
    </recommendedName>
</protein>
<proteinExistence type="predicted"/>
<dbReference type="AlphaFoldDB" id="A0A165X511"/>
<gene>
    <name evidence="1" type="ORF">SISSUDRAFT_994672</name>
</gene>
<dbReference type="Gene3D" id="1.20.1390.10">
    <property type="entry name" value="PWI domain"/>
    <property type="match status" value="1"/>
</dbReference>
<dbReference type="PANTHER" id="PTHR18806">
    <property type="entry name" value="RBM25 PROTEIN"/>
    <property type="match status" value="1"/>
</dbReference>
<dbReference type="Proteomes" id="UP000076798">
    <property type="component" value="Unassembled WGS sequence"/>
</dbReference>
<evidence type="ECO:0000313" key="1">
    <source>
        <dbReference type="EMBL" id="KZT31834.1"/>
    </source>
</evidence>
<evidence type="ECO:0008006" key="3">
    <source>
        <dbReference type="Google" id="ProtNLM"/>
    </source>
</evidence>
<name>A0A165X511_9AGAM</name>
<keyword evidence="2" id="KW-1185">Reference proteome</keyword>
<dbReference type="PANTHER" id="PTHR18806:SF4">
    <property type="entry name" value="RNA-BINDING PROTEIN 25"/>
    <property type="match status" value="1"/>
</dbReference>
<organism evidence="1 2">
    <name type="scientific">Sistotremastrum suecicum HHB10207 ss-3</name>
    <dbReference type="NCBI Taxonomy" id="1314776"/>
    <lineage>
        <taxon>Eukaryota</taxon>
        <taxon>Fungi</taxon>
        <taxon>Dikarya</taxon>
        <taxon>Basidiomycota</taxon>
        <taxon>Agaricomycotina</taxon>
        <taxon>Agaricomycetes</taxon>
        <taxon>Sistotremastrales</taxon>
        <taxon>Sistotremastraceae</taxon>
        <taxon>Sistotremastrum</taxon>
    </lineage>
</organism>
<evidence type="ECO:0000313" key="2">
    <source>
        <dbReference type="Proteomes" id="UP000076798"/>
    </source>
</evidence>
<dbReference type="EMBL" id="KV428448">
    <property type="protein sequence ID" value="KZT31834.1"/>
    <property type="molecule type" value="Genomic_DNA"/>
</dbReference>
<accession>A0A165X511</accession>
<reference evidence="1 2" key="1">
    <citation type="journal article" date="2016" name="Mol. Biol. Evol.">
        <title>Comparative Genomics of Early-Diverging Mushroom-Forming Fungi Provides Insights into the Origins of Lignocellulose Decay Capabilities.</title>
        <authorList>
            <person name="Nagy L.G."/>
            <person name="Riley R."/>
            <person name="Tritt A."/>
            <person name="Adam C."/>
            <person name="Daum C."/>
            <person name="Floudas D."/>
            <person name="Sun H."/>
            <person name="Yadav J.S."/>
            <person name="Pangilinan J."/>
            <person name="Larsson K.H."/>
            <person name="Matsuura K."/>
            <person name="Barry K."/>
            <person name="Labutti K."/>
            <person name="Kuo R."/>
            <person name="Ohm R.A."/>
            <person name="Bhattacharya S.S."/>
            <person name="Shirouzu T."/>
            <person name="Yoshinaga Y."/>
            <person name="Martin F.M."/>
            <person name="Grigoriev I.V."/>
            <person name="Hibbett D.S."/>
        </authorList>
    </citation>
    <scope>NUCLEOTIDE SEQUENCE [LARGE SCALE GENOMIC DNA]</scope>
    <source>
        <strain evidence="1 2">HHB10207 ss-3</strain>
    </source>
</reference>
<sequence length="119" mass="13537">MQALEARIPHSPEVLFKEQVHWDGLPLFLENKIKPVIEKMMALYLGDVAGDALCNTIVGHLKARHLATTLIHTLRPIFPTKAHHIVVAIWRQLVFETEAHNRGYDSGSYMVSEESRDPE</sequence>
<dbReference type="STRING" id="1314776.A0A165X511"/>
<dbReference type="InterPro" id="IPR052768">
    <property type="entry name" value="RBM25"/>
</dbReference>
<dbReference type="OrthoDB" id="6275295at2759"/>